<evidence type="ECO:0000313" key="2">
    <source>
        <dbReference type="Proteomes" id="UP000827872"/>
    </source>
</evidence>
<comment type="caution">
    <text evidence="1">The sequence shown here is derived from an EMBL/GenBank/DDBJ whole genome shotgun (WGS) entry which is preliminary data.</text>
</comment>
<keyword evidence="2" id="KW-1185">Reference proteome</keyword>
<accession>A0ACB8F689</accession>
<name>A0ACB8F689_9SAUR</name>
<organism evidence="1 2">
    <name type="scientific">Sphaerodactylus townsendi</name>
    <dbReference type="NCBI Taxonomy" id="933632"/>
    <lineage>
        <taxon>Eukaryota</taxon>
        <taxon>Metazoa</taxon>
        <taxon>Chordata</taxon>
        <taxon>Craniata</taxon>
        <taxon>Vertebrata</taxon>
        <taxon>Euteleostomi</taxon>
        <taxon>Lepidosauria</taxon>
        <taxon>Squamata</taxon>
        <taxon>Bifurcata</taxon>
        <taxon>Gekkota</taxon>
        <taxon>Sphaerodactylidae</taxon>
        <taxon>Sphaerodactylus</taxon>
    </lineage>
</organism>
<evidence type="ECO:0000313" key="1">
    <source>
        <dbReference type="EMBL" id="KAH8000557.1"/>
    </source>
</evidence>
<dbReference type="EMBL" id="CM037618">
    <property type="protein sequence ID" value="KAH8000557.1"/>
    <property type="molecule type" value="Genomic_DNA"/>
</dbReference>
<proteinExistence type="predicted"/>
<sequence length="164" mass="17604">MAPATIRAQQKRGEKQPGQDPFRAQQGLRPGCSHGGGHIPGLAPSEAKPRPHLVSRHGSDSIPPSRNRTEGGSGAALEGTRPRAAGGGSLRGSLLHALLRPRSQLLHQLQQQQQKREEQKASPPLAATPDERMRRPSQLSLSGTVVHELRKRGTGNVRTTTRVA</sequence>
<dbReference type="Proteomes" id="UP000827872">
    <property type="component" value="Linkage Group LG05"/>
</dbReference>
<reference evidence="1" key="1">
    <citation type="submission" date="2021-08" db="EMBL/GenBank/DDBJ databases">
        <title>The first chromosome-level gecko genome reveals the dynamic sex chromosomes of Neotropical dwarf geckos (Sphaerodactylidae: Sphaerodactylus).</title>
        <authorList>
            <person name="Pinto B.J."/>
            <person name="Keating S.E."/>
            <person name="Gamble T."/>
        </authorList>
    </citation>
    <scope>NUCLEOTIDE SEQUENCE</scope>
    <source>
        <strain evidence="1">TG3544</strain>
    </source>
</reference>
<gene>
    <name evidence="1" type="ORF">K3G42_026297</name>
</gene>
<protein>
    <submittedName>
        <fullName evidence="1">Uncharacterized protein</fullName>
    </submittedName>
</protein>